<organism evidence="7 8">
    <name type="scientific">Nocardia nova</name>
    <dbReference type="NCBI Taxonomy" id="37330"/>
    <lineage>
        <taxon>Bacteria</taxon>
        <taxon>Bacillati</taxon>
        <taxon>Actinomycetota</taxon>
        <taxon>Actinomycetes</taxon>
        <taxon>Mycobacteriales</taxon>
        <taxon>Nocardiaceae</taxon>
        <taxon>Nocardia</taxon>
    </lineage>
</organism>
<evidence type="ECO:0000256" key="3">
    <source>
        <dbReference type="ARBA" id="ARBA00022801"/>
    </source>
</evidence>
<dbReference type="PROSITE" id="PS00893">
    <property type="entry name" value="NUDIX_BOX"/>
    <property type="match status" value="1"/>
</dbReference>
<dbReference type="AlphaFoldDB" id="A0A2S6A5M0"/>
<dbReference type="Proteomes" id="UP000238356">
    <property type="component" value="Unassembled WGS sequence"/>
</dbReference>
<evidence type="ECO:0000256" key="1">
    <source>
        <dbReference type="ARBA" id="ARBA00001946"/>
    </source>
</evidence>
<dbReference type="PROSITE" id="PS51462">
    <property type="entry name" value="NUDIX"/>
    <property type="match status" value="1"/>
</dbReference>
<dbReference type="InterPro" id="IPR020084">
    <property type="entry name" value="NUDIX_hydrolase_CS"/>
</dbReference>
<evidence type="ECO:0000256" key="4">
    <source>
        <dbReference type="ARBA" id="ARBA00022842"/>
    </source>
</evidence>
<dbReference type="SUPFAM" id="SSF55811">
    <property type="entry name" value="Nudix"/>
    <property type="match status" value="1"/>
</dbReference>
<keyword evidence="4" id="KW-0460">Magnesium</keyword>
<accession>A0A2S6A5M0</accession>
<protein>
    <submittedName>
        <fullName evidence="7">RNA pyrophosphohydrolase</fullName>
    </submittedName>
</protein>
<comment type="cofactor">
    <cofactor evidence="1">
        <name>Mg(2+)</name>
        <dbReference type="ChEBI" id="CHEBI:18420"/>
    </cofactor>
</comment>
<keyword evidence="3 5" id="KW-0378">Hydrolase</keyword>
<keyword evidence="8" id="KW-1185">Reference proteome</keyword>
<proteinExistence type="inferred from homology"/>
<evidence type="ECO:0000256" key="5">
    <source>
        <dbReference type="RuleBase" id="RU003476"/>
    </source>
</evidence>
<evidence type="ECO:0000313" key="8">
    <source>
        <dbReference type="Proteomes" id="UP000238356"/>
    </source>
</evidence>
<evidence type="ECO:0000313" key="7">
    <source>
        <dbReference type="EMBL" id="PPJ27622.1"/>
    </source>
</evidence>
<dbReference type="PANTHER" id="PTHR43046:SF12">
    <property type="entry name" value="GDP-MANNOSE MANNOSYL HYDROLASE"/>
    <property type="match status" value="1"/>
</dbReference>
<reference evidence="7 8" key="1">
    <citation type="submission" date="2018-02" db="EMBL/GenBank/DDBJ databases">
        <title>8 Nocardia nova and 1 Nocardia cyriacigeorgica strain used for evolution to TMP-SMX.</title>
        <authorList>
            <person name="Mehta H."/>
            <person name="Weng J."/>
            <person name="Shamoo Y."/>
        </authorList>
    </citation>
    <scope>NUCLEOTIDE SEQUENCE [LARGE SCALE GENOMIC DNA]</scope>
    <source>
        <strain evidence="7 8">BAA2227</strain>
    </source>
</reference>
<dbReference type="PRINTS" id="PR00502">
    <property type="entry name" value="NUDIXFAMILY"/>
</dbReference>
<dbReference type="GO" id="GO:0016787">
    <property type="term" value="F:hydrolase activity"/>
    <property type="evidence" value="ECO:0007669"/>
    <property type="project" value="UniProtKB-KW"/>
</dbReference>
<sequence>MAQTDSLRPLAWGLVEQRYVRRSGRVILADTDDRILLIAYRGTLDPLYWITPGGGIDAAESPAEAAARELGEETGLRISAADLGPQVAVATGHLDIPGWLSGLFREDYFFYRLPTSGTDPDTSGLLSYESTAIDEFRWWSVGELASTDQQVYPLGLAGLLGELLAGRVPPEPVTLPWRDRRDEAS</sequence>
<gene>
    <name evidence="7" type="ORF">C5F51_16415</name>
</gene>
<feature type="domain" description="Nudix hydrolase" evidence="6">
    <location>
        <begin position="19"/>
        <end position="162"/>
    </location>
</feature>
<dbReference type="EMBL" id="PSZD01000009">
    <property type="protein sequence ID" value="PPJ27622.1"/>
    <property type="molecule type" value="Genomic_DNA"/>
</dbReference>
<dbReference type="PANTHER" id="PTHR43046">
    <property type="entry name" value="GDP-MANNOSE MANNOSYL HYDROLASE"/>
    <property type="match status" value="1"/>
</dbReference>
<comment type="caution">
    <text evidence="7">The sequence shown here is derived from an EMBL/GenBank/DDBJ whole genome shotgun (WGS) entry which is preliminary data.</text>
</comment>
<evidence type="ECO:0000259" key="6">
    <source>
        <dbReference type="PROSITE" id="PS51462"/>
    </source>
</evidence>
<dbReference type="InterPro" id="IPR015797">
    <property type="entry name" value="NUDIX_hydrolase-like_dom_sf"/>
</dbReference>
<evidence type="ECO:0000256" key="2">
    <source>
        <dbReference type="ARBA" id="ARBA00005582"/>
    </source>
</evidence>
<dbReference type="Gene3D" id="3.90.79.10">
    <property type="entry name" value="Nucleoside Triphosphate Pyrophosphohydrolase"/>
    <property type="match status" value="1"/>
</dbReference>
<dbReference type="InterPro" id="IPR020476">
    <property type="entry name" value="Nudix_hydrolase"/>
</dbReference>
<dbReference type="InterPro" id="IPR000086">
    <property type="entry name" value="NUDIX_hydrolase_dom"/>
</dbReference>
<comment type="similarity">
    <text evidence="2 5">Belongs to the Nudix hydrolase family.</text>
</comment>
<dbReference type="Pfam" id="PF00293">
    <property type="entry name" value="NUDIX"/>
    <property type="match status" value="1"/>
</dbReference>
<name>A0A2S6A5M0_9NOCA</name>